<sequence length="671" mass="76182">MLHRDLRKLAIKGGEYLDTSVKNKKLRTLPWYALHDIAVKKGIEEKEVNGKEKNTIIDKILSYGILSDEEIEQYVNDYIYGDRVTFTLWTFQSSLKDSDYGIVNSLENVEEEYLSVSGYRKLKILSVKEYEDRTEVLYVYSKEYTYVNEDGQNASVWEQHRGCLWIGKASTYLACISKHEKMTAFMTKYIADLFKNPVTQIKPPKSAIDKCTNSKAISRIVLQGKGGEKTIVSRAGGITPDQEEEISRIRSERIDTSGSFISAITENIDATIKYNVRNGSIGIYKHLPASVLFEWSENSIKIILEEIEKLKGKPAEEIFKEVGQEIKWTGASGIEITQLNWYLTQIIASLDRDEYEFQIPVDKLSVLDNSKWFIKFPRIYCKTCDSYETPYCTECGTELKMGRGIIKECECGAPLKIKCADGHDTCEIVNWYVPRSILVSMINKNIQKIFKDYSLEYNICIVGDMGYIVNGTENLQTEVEIPFAAIECFKHDSVALTHRVKAYAVNMNEKCGSGTCSYAKIEKCTENDGMACLPKVFYTILPGYRPQPHKGMEYGDVAAEVKIGNKAYDLKGIIKKNSENRPRKSVNDDEKIRKPLLSTSGEGQEIIRQFVEQGMIDARCQIIAVVIPQYIDAGFKGTLRHLARLSGKKVTFIELDELSELISINKKILVS</sequence>
<name>A0A3A9A9X1_9FIRM</name>
<proteinExistence type="predicted"/>
<dbReference type="EMBL" id="RAYQ01000032">
    <property type="protein sequence ID" value="RKI88078.1"/>
    <property type="molecule type" value="Genomic_DNA"/>
</dbReference>
<evidence type="ECO:0000313" key="1">
    <source>
        <dbReference type="EMBL" id="RKI88078.1"/>
    </source>
</evidence>
<protein>
    <submittedName>
        <fullName evidence="1">Uncharacterized protein</fullName>
    </submittedName>
</protein>
<evidence type="ECO:0000313" key="2">
    <source>
        <dbReference type="Proteomes" id="UP000280696"/>
    </source>
</evidence>
<accession>A0A3A9A9X1</accession>
<dbReference type="AlphaFoldDB" id="A0A3A9A9X1"/>
<keyword evidence="2" id="KW-1185">Reference proteome</keyword>
<organism evidence="1 2">
    <name type="scientific">Parablautia intestinalis</name>
    <dbReference type="NCBI Taxonomy" id="2320100"/>
    <lineage>
        <taxon>Bacteria</taxon>
        <taxon>Bacillati</taxon>
        <taxon>Bacillota</taxon>
        <taxon>Clostridia</taxon>
        <taxon>Lachnospirales</taxon>
        <taxon>Lachnospiraceae</taxon>
        <taxon>Parablautia</taxon>
    </lineage>
</organism>
<comment type="caution">
    <text evidence="1">The sequence shown here is derived from an EMBL/GenBank/DDBJ whole genome shotgun (WGS) entry which is preliminary data.</text>
</comment>
<gene>
    <name evidence="1" type="ORF">D7V94_19915</name>
</gene>
<dbReference type="Proteomes" id="UP000280696">
    <property type="component" value="Unassembled WGS sequence"/>
</dbReference>
<reference evidence="1 2" key="1">
    <citation type="submission" date="2018-09" db="EMBL/GenBank/DDBJ databases">
        <title>Murine metabolic-syndrome-specific gut microbial biobank.</title>
        <authorList>
            <person name="Liu C."/>
        </authorList>
    </citation>
    <scope>NUCLEOTIDE SEQUENCE [LARGE SCALE GENOMIC DNA]</scope>
    <source>
        <strain evidence="1 2">0.1xD8-82</strain>
    </source>
</reference>